<dbReference type="SUPFAM" id="SSF47413">
    <property type="entry name" value="lambda repressor-like DNA-binding domains"/>
    <property type="match status" value="1"/>
</dbReference>
<feature type="domain" description="HTH cro/C1-type" evidence="2">
    <location>
        <begin position="18"/>
        <end position="72"/>
    </location>
</feature>
<dbReference type="InterPro" id="IPR014710">
    <property type="entry name" value="RmlC-like_jellyroll"/>
</dbReference>
<gene>
    <name evidence="3" type="ORF">D1614_18045</name>
</gene>
<evidence type="ECO:0000259" key="2">
    <source>
        <dbReference type="PROSITE" id="PS50943"/>
    </source>
</evidence>
<keyword evidence="1" id="KW-0238">DNA-binding</keyword>
<dbReference type="EMBL" id="QWGR01000013">
    <property type="protein sequence ID" value="RIJ46574.1"/>
    <property type="molecule type" value="Genomic_DNA"/>
</dbReference>
<dbReference type="InterPro" id="IPR010982">
    <property type="entry name" value="Lambda_DNA-bd_dom_sf"/>
</dbReference>
<dbReference type="GO" id="GO:0003700">
    <property type="term" value="F:DNA-binding transcription factor activity"/>
    <property type="evidence" value="ECO:0007669"/>
    <property type="project" value="TreeGrafter"/>
</dbReference>
<evidence type="ECO:0000313" key="4">
    <source>
        <dbReference type="Proteomes" id="UP000265926"/>
    </source>
</evidence>
<reference evidence="3 4" key="1">
    <citation type="submission" date="2018-08" db="EMBL/GenBank/DDBJ databases">
        <title>Pallidiluteibacterium maritimus gen. nov., sp. nov., isolated from coastal sediment.</title>
        <authorList>
            <person name="Zhou L.Y."/>
        </authorList>
    </citation>
    <scope>NUCLEOTIDE SEQUENCE [LARGE SCALE GENOMIC DNA]</scope>
    <source>
        <strain evidence="3 4">XSD2</strain>
    </source>
</reference>
<dbReference type="PROSITE" id="PS50943">
    <property type="entry name" value="HTH_CROC1"/>
    <property type="match status" value="1"/>
</dbReference>
<dbReference type="Proteomes" id="UP000265926">
    <property type="component" value="Unassembled WGS sequence"/>
</dbReference>
<comment type="caution">
    <text evidence="3">The sequence shown here is derived from an EMBL/GenBank/DDBJ whole genome shotgun (WGS) entry which is preliminary data.</text>
</comment>
<dbReference type="Gene3D" id="1.10.260.40">
    <property type="entry name" value="lambda repressor-like DNA-binding domains"/>
    <property type="match status" value="1"/>
</dbReference>
<dbReference type="CDD" id="cd00093">
    <property type="entry name" value="HTH_XRE"/>
    <property type="match status" value="1"/>
</dbReference>
<dbReference type="InterPro" id="IPR050807">
    <property type="entry name" value="TransReg_Diox_bact_type"/>
</dbReference>
<evidence type="ECO:0000313" key="3">
    <source>
        <dbReference type="EMBL" id="RIJ46574.1"/>
    </source>
</evidence>
<dbReference type="InterPro" id="IPR011051">
    <property type="entry name" value="RmlC_Cupin_sf"/>
</dbReference>
<dbReference type="AlphaFoldDB" id="A0A399SV17"/>
<sequence length="193" mass="21794">MKPDKETISQMKRIGERIKRKREQFNFQLNELAEKVGISPSALSQIEKAKSFPSIITLKAIAENLHTTVGELIGENDSLANNPVVHKADIKFIEQNKSGAMFYLLSQHDTSKQMDTYLVRFSKASAIDGFFANAFGQIFSYVLSGEVRFDLDGKSFILKPGDNIYFNAKSQFNAINHFDGISEILWIQSPPHF</sequence>
<proteinExistence type="predicted"/>
<evidence type="ECO:0000256" key="1">
    <source>
        <dbReference type="ARBA" id="ARBA00023125"/>
    </source>
</evidence>
<dbReference type="InterPro" id="IPR013096">
    <property type="entry name" value="Cupin_2"/>
</dbReference>
<protein>
    <submittedName>
        <fullName evidence="3">XRE family transcriptional regulator</fullName>
    </submittedName>
</protein>
<dbReference type="SMART" id="SM00530">
    <property type="entry name" value="HTH_XRE"/>
    <property type="match status" value="1"/>
</dbReference>
<dbReference type="Pfam" id="PF07883">
    <property type="entry name" value="Cupin_2"/>
    <property type="match status" value="1"/>
</dbReference>
<dbReference type="Gene3D" id="2.60.120.10">
    <property type="entry name" value="Jelly Rolls"/>
    <property type="match status" value="1"/>
</dbReference>
<dbReference type="SUPFAM" id="SSF51182">
    <property type="entry name" value="RmlC-like cupins"/>
    <property type="match status" value="1"/>
</dbReference>
<dbReference type="PANTHER" id="PTHR46797:SF1">
    <property type="entry name" value="METHYLPHOSPHONATE SYNTHASE"/>
    <property type="match status" value="1"/>
</dbReference>
<dbReference type="PANTHER" id="PTHR46797">
    <property type="entry name" value="HTH-TYPE TRANSCRIPTIONAL REGULATOR"/>
    <property type="match status" value="1"/>
</dbReference>
<dbReference type="OrthoDB" id="34624at2"/>
<accession>A0A399SV17</accession>
<organism evidence="3 4">
    <name type="scientific">Maribellus luteus</name>
    <dbReference type="NCBI Taxonomy" id="2305463"/>
    <lineage>
        <taxon>Bacteria</taxon>
        <taxon>Pseudomonadati</taxon>
        <taxon>Bacteroidota</taxon>
        <taxon>Bacteroidia</taxon>
        <taxon>Marinilabiliales</taxon>
        <taxon>Prolixibacteraceae</taxon>
        <taxon>Maribellus</taxon>
    </lineage>
</organism>
<dbReference type="Pfam" id="PF01381">
    <property type="entry name" value="HTH_3"/>
    <property type="match status" value="1"/>
</dbReference>
<dbReference type="GO" id="GO:0005829">
    <property type="term" value="C:cytosol"/>
    <property type="evidence" value="ECO:0007669"/>
    <property type="project" value="TreeGrafter"/>
</dbReference>
<dbReference type="InterPro" id="IPR001387">
    <property type="entry name" value="Cro/C1-type_HTH"/>
</dbReference>
<dbReference type="CDD" id="cd02209">
    <property type="entry name" value="cupin_XRE_C"/>
    <property type="match status" value="1"/>
</dbReference>
<keyword evidence="4" id="KW-1185">Reference proteome</keyword>
<dbReference type="GO" id="GO:0003677">
    <property type="term" value="F:DNA binding"/>
    <property type="evidence" value="ECO:0007669"/>
    <property type="project" value="UniProtKB-KW"/>
</dbReference>
<name>A0A399SV17_9BACT</name>